<evidence type="ECO:0000313" key="2">
    <source>
        <dbReference type="Proteomes" id="UP000033423"/>
    </source>
</evidence>
<accession>A0A0F3GJH9</accession>
<dbReference type="Proteomes" id="UP000033423">
    <property type="component" value="Unassembled WGS sequence"/>
</dbReference>
<proteinExistence type="predicted"/>
<organism evidence="1 2">
    <name type="scientific">Candidatus Magnetobacterium bavaricum</name>
    <dbReference type="NCBI Taxonomy" id="29290"/>
    <lineage>
        <taxon>Bacteria</taxon>
        <taxon>Pseudomonadati</taxon>
        <taxon>Nitrospirota</taxon>
        <taxon>Thermodesulfovibrionia</taxon>
        <taxon>Thermodesulfovibrionales</taxon>
        <taxon>Candidatus Magnetobacteriaceae</taxon>
        <taxon>Candidatus Magnetobacterium</taxon>
    </lineage>
</organism>
<dbReference type="EMBL" id="LACI01002430">
    <property type="protein sequence ID" value="KJU82051.1"/>
    <property type="molecule type" value="Genomic_DNA"/>
</dbReference>
<evidence type="ECO:0000313" key="1">
    <source>
        <dbReference type="EMBL" id="KJU82051.1"/>
    </source>
</evidence>
<comment type="caution">
    <text evidence="1">The sequence shown here is derived from an EMBL/GenBank/DDBJ whole genome shotgun (WGS) entry which is preliminary data.</text>
</comment>
<gene>
    <name evidence="1" type="ORF">MBAV_005756</name>
</gene>
<dbReference type="AlphaFoldDB" id="A0A0F3GJH9"/>
<feature type="non-terminal residue" evidence="1">
    <location>
        <position position="71"/>
    </location>
</feature>
<protein>
    <submittedName>
        <fullName evidence="1">Uncharacterized protein</fullName>
    </submittedName>
</protein>
<sequence>MAVPGGPSAEGGFPMVWVGYAIEEDGVKVVRPVASSGDDNGYLAQVRVRWDDSELGSGPVGSAIKTARPYV</sequence>
<keyword evidence="2" id="KW-1185">Reference proteome</keyword>
<name>A0A0F3GJH9_9BACT</name>
<reference evidence="1 2" key="1">
    <citation type="submission" date="2015-02" db="EMBL/GenBank/DDBJ databases">
        <title>Single-cell genomics of uncultivated deep-branching MTB reveals a conserved set of magnetosome genes.</title>
        <authorList>
            <person name="Kolinko S."/>
            <person name="Richter M."/>
            <person name="Glockner F.O."/>
            <person name="Brachmann A."/>
            <person name="Schuler D."/>
        </authorList>
    </citation>
    <scope>NUCLEOTIDE SEQUENCE [LARGE SCALE GENOMIC DNA]</scope>
    <source>
        <strain evidence="1">TM-1</strain>
    </source>
</reference>